<dbReference type="RefSeq" id="WP_380673102.1">
    <property type="nucleotide sequence ID" value="NZ_JBHTCJ010000021.1"/>
</dbReference>
<evidence type="ECO:0000313" key="2">
    <source>
        <dbReference type="Proteomes" id="UP001596504"/>
    </source>
</evidence>
<name>A0ABW2LUB8_9PSEU</name>
<sequence>MALPPSDQSRFEAELDHIYTRYRQGAQEFGASEAMAGFFAYFLQQRRPEAVAGLLATALDRMHRSDFDTLPDGD</sequence>
<dbReference type="EMBL" id="JBHTCJ010000021">
    <property type="protein sequence ID" value="MFC7344880.1"/>
    <property type="molecule type" value="Genomic_DNA"/>
</dbReference>
<protein>
    <submittedName>
        <fullName evidence="1">Uncharacterized protein</fullName>
    </submittedName>
</protein>
<dbReference type="Proteomes" id="UP001596504">
    <property type="component" value="Unassembled WGS sequence"/>
</dbReference>
<evidence type="ECO:0000313" key="1">
    <source>
        <dbReference type="EMBL" id="MFC7344880.1"/>
    </source>
</evidence>
<keyword evidence="2" id="KW-1185">Reference proteome</keyword>
<gene>
    <name evidence="1" type="ORF">ACFQRI_26010</name>
</gene>
<proteinExistence type="predicted"/>
<reference evidence="2" key="1">
    <citation type="journal article" date="2019" name="Int. J. Syst. Evol. Microbiol.">
        <title>The Global Catalogue of Microorganisms (GCM) 10K type strain sequencing project: providing services to taxonomists for standard genome sequencing and annotation.</title>
        <authorList>
            <consortium name="The Broad Institute Genomics Platform"/>
            <consortium name="The Broad Institute Genome Sequencing Center for Infectious Disease"/>
            <person name="Wu L."/>
            <person name="Ma J."/>
        </authorList>
    </citation>
    <scope>NUCLEOTIDE SEQUENCE [LARGE SCALE GENOMIC DNA]</scope>
    <source>
        <strain evidence="2">WLHS5</strain>
    </source>
</reference>
<accession>A0ABW2LUB8</accession>
<organism evidence="1 2">
    <name type="scientific">Saccharopolyspora griseoalba</name>
    <dbReference type="NCBI Taxonomy" id="1431848"/>
    <lineage>
        <taxon>Bacteria</taxon>
        <taxon>Bacillati</taxon>
        <taxon>Actinomycetota</taxon>
        <taxon>Actinomycetes</taxon>
        <taxon>Pseudonocardiales</taxon>
        <taxon>Pseudonocardiaceae</taxon>
        <taxon>Saccharopolyspora</taxon>
    </lineage>
</organism>
<comment type="caution">
    <text evidence="1">The sequence shown here is derived from an EMBL/GenBank/DDBJ whole genome shotgun (WGS) entry which is preliminary data.</text>
</comment>